<dbReference type="WBParaSite" id="ES5_v2.g14956.t1">
    <property type="protein sequence ID" value="ES5_v2.g14956.t1"/>
    <property type="gene ID" value="ES5_v2.g14956"/>
</dbReference>
<evidence type="ECO:0000313" key="2">
    <source>
        <dbReference type="WBParaSite" id="ES5_v2.g14956.t1"/>
    </source>
</evidence>
<evidence type="ECO:0000313" key="1">
    <source>
        <dbReference type="Proteomes" id="UP000887579"/>
    </source>
</evidence>
<name>A0AC34FDS0_9BILA</name>
<reference evidence="2" key="1">
    <citation type="submission" date="2022-11" db="UniProtKB">
        <authorList>
            <consortium name="WormBaseParasite"/>
        </authorList>
    </citation>
    <scope>IDENTIFICATION</scope>
</reference>
<sequence length="178" mass="20476">MSEAISPPCLYGQDGSANFSTRILQQATIFLSLLGIFLSIIYLGNLARCHLFIPNYSGDFILSFNIVLLLIVCFFAVFAQKSCYRRAYLPILSYLWFLKHATLSTCAYAAAMILIAEYYAIKLDAFFINKEVNTIILYWSFPIFLVISGIRYIYWLVYKAAKRYEEVLVFQSEDELSI</sequence>
<dbReference type="Proteomes" id="UP000887579">
    <property type="component" value="Unplaced"/>
</dbReference>
<organism evidence="1 2">
    <name type="scientific">Panagrolaimus sp. ES5</name>
    <dbReference type="NCBI Taxonomy" id="591445"/>
    <lineage>
        <taxon>Eukaryota</taxon>
        <taxon>Metazoa</taxon>
        <taxon>Ecdysozoa</taxon>
        <taxon>Nematoda</taxon>
        <taxon>Chromadorea</taxon>
        <taxon>Rhabditida</taxon>
        <taxon>Tylenchina</taxon>
        <taxon>Panagrolaimomorpha</taxon>
        <taxon>Panagrolaimoidea</taxon>
        <taxon>Panagrolaimidae</taxon>
        <taxon>Panagrolaimus</taxon>
    </lineage>
</organism>
<accession>A0AC34FDS0</accession>
<proteinExistence type="predicted"/>
<protein>
    <submittedName>
        <fullName evidence="2">DUF2975 domain-containing protein</fullName>
    </submittedName>
</protein>